<evidence type="ECO:0000256" key="3">
    <source>
        <dbReference type="ARBA" id="ARBA00022741"/>
    </source>
</evidence>
<dbReference type="PANTHER" id="PTHR27002:SF181">
    <property type="entry name" value="RECEPTOR-LIKE SERINE_THREONINE-PROTEIN KINASE"/>
    <property type="match status" value="1"/>
</dbReference>
<keyword evidence="2" id="KW-0808">Transferase</keyword>
<comment type="caution">
    <text evidence="7">The sequence shown here is derived from an EMBL/GenBank/DDBJ whole genome shotgun (WGS) entry which is preliminary data.</text>
</comment>
<dbReference type="EMBL" id="JBBNAG010000012">
    <property type="protein sequence ID" value="KAK9089538.1"/>
    <property type="molecule type" value="Genomic_DNA"/>
</dbReference>
<dbReference type="PROSITE" id="PS50011">
    <property type="entry name" value="PROTEIN_KINASE_DOM"/>
    <property type="match status" value="1"/>
</dbReference>
<dbReference type="Gene3D" id="3.30.200.20">
    <property type="entry name" value="Phosphorylase Kinase, domain 1"/>
    <property type="match status" value="1"/>
</dbReference>
<reference evidence="7 8" key="1">
    <citation type="submission" date="2024-01" db="EMBL/GenBank/DDBJ databases">
        <title>Genome assemblies of Stephania.</title>
        <authorList>
            <person name="Yang L."/>
        </authorList>
    </citation>
    <scope>NUCLEOTIDE SEQUENCE [LARGE SCALE GENOMIC DNA]</scope>
    <source>
        <strain evidence="7">JXDWG</strain>
        <tissue evidence="7">Leaf</tissue>
    </source>
</reference>
<evidence type="ECO:0000256" key="1">
    <source>
        <dbReference type="ARBA" id="ARBA00022527"/>
    </source>
</evidence>
<evidence type="ECO:0000256" key="2">
    <source>
        <dbReference type="ARBA" id="ARBA00022679"/>
    </source>
</evidence>
<dbReference type="InterPro" id="IPR000719">
    <property type="entry name" value="Prot_kinase_dom"/>
</dbReference>
<keyword evidence="5" id="KW-0067">ATP-binding</keyword>
<dbReference type="SUPFAM" id="SSF56112">
    <property type="entry name" value="Protein kinase-like (PK-like)"/>
    <property type="match status" value="1"/>
</dbReference>
<evidence type="ECO:0000313" key="8">
    <source>
        <dbReference type="Proteomes" id="UP001419268"/>
    </source>
</evidence>
<evidence type="ECO:0000256" key="4">
    <source>
        <dbReference type="ARBA" id="ARBA00022777"/>
    </source>
</evidence>
<evidence type="ECO:0000313" key="7">
    <source>
        <dbReference type="EMBL" id="KAK9089538.1"/>
    </source>
</evidence>
<accession>A0AAP0EEH6</accession>
<dbReference type="AlphaFoldDB" id="A0AAP0EEH6"/>
<dbReference type="PANTHER" id="PTHR27002">
    <property type="entry name" value="RECEPTOR-LIKE SERINE/THREONINE-PROTEIN KINASE SD1-8"/>
    <property type="match status" value="1"/>
</dbReference>
<feature type="domain" description="Protein kinase" evidence="6">
    <location>
        <begin position="75"/>
        <end position="114"/>
    </location>
</feature>
<evidence type="ECO:0000259" key="6">
    <source>
        <dbReference type="PROSITE" id="PS50011"/>
    </source>
</evidence>
<dbReference type="GO" id="GO:0005524">
    <property type="term" value="F:ATP binding"/>
    <property type="evidence" value="ECO:0007669"/>
    <property type="project" value="UniProtKB-KW"/>
</dbReference>
<protein>
    <recommendedName>
        <fullName evidence="6">Protein kinase domain-containing protein</fullName>
    </recommendedName>
</protein>
<organism evidence="7 8">
    <name type="scientific">Stephania cephalantha</name>
    <dbReference type="NCBI Taxonomy" id="152367"/>
    <lineage>
        <taxon>Eukaryota</taxon>
        <taxon>Viridiplantae</taxon>
        <taxon>Streptophyta</taxon>
        <taxon>Embryophyta</taxon>
        <taxon>Tracheophyta</taxon>
        <taxon>Spermatophyta</taxon>
        <taxon>Magnoliopsida</taxon>
        <taxon>Ranunculales</taxon>
        <taxon>Menispermaceae</taxon>
        <taxon>Menispermoideae</taxon>
        <taxon>Cissampelideae</taxon>
        <taxon>Stephania</taxon>
    </lineage>
</organism>
<gene>
    <name evidence="7" type="ORF">Scep_028620</name>
</gene>
<name>A0AAP0EEH6_9MAGN</name>
<keyword evidence="3" id="KW-0547">Nucleotide-binding</keyword>
<keyword evidence="8" id="KW-1185">Reference proteome</keyword>
<evidence type="ECO:0000256" key="5">
    <source>
        <dbReference type="ARBA" id="ARBA00022840"/>
    </source>
</evidence>
<keyword evidence="1" id="KW-0723">Serine/threonine-protein kinase</keyword>
<proteinExistence type="predicted"/>
<keyword evidence="4" id="KW-0418">Kinase</keyword>
<sequence>MAESTLSASSVPPILKTDMLEFGSTSCSKYFHLQVKRLQEQSNLPTLETNEETNAKFDDLLIFDLDSIVLATENFSLANKLGSGGFGPVYKGKLSDGREIAVKRLSRNYGQRVN</sequence>
<dbReference type="InterPro" id="IPR011009">
    <property type="entry name" value="Kinase-like_dom_sf"/>
</dbReference>
<dbReference type="GO" id="GO:0005886">
    <property type="term" value="C:plasma membrane"/>
    <property type="evidence" value="ECO:0007669"/>
    <property type="project" value="TreeGrafter"/>
</dbReference>
<dbReference type="GO" id="GO:0004674">
    <property type="term" value="F:protein serine/threonine kinase activity"/>
    <property type="evidence" value="ECO:0007669"/>
    <property type="project" value="UniProtKB-KW"/>
</dbReference>
<dbReference type="Proteomes" id="UP001419268">
    <property type="component" value="Unassembled WGS sequence"/>
</dbReference>